<dbReference type="EMBL" id="JBHTJO010000001">
    <property type="protein sequence ID" value="MFD0987177.1"/>
    <property type="molecule type" value="Genomic_DNA"/>
</dbReference>
<gene>
    <name evidence="9" type="primary">alr</name>
    <name evidence="9" type="ORF">ACFQ2F_08710</name>
</gene>
<reference evidence="10" key="1">
    <citation type="journal article" date="2019" name="Int. J. Syst. Evol. Microbiol.">
        <title>The Global Catalogue of Microorganisms (GCM) 10K type strain sequencing project: providing services to taxonomists for standard genome sequencing and annotation.</title>
        <authorList>
            <consortium name="The Broad Institute Genomics Platform"/>
            <consortium name="The Broad Institute Genome Sequencing Center for Infectious Disease"/>
            <person name="Wu L."/>
            <person name="Ma J."/>
        </authorList>
    </citation>
    <scope>NUCLEOTIDE SEQUENCE [LARGE SCALE GENOMIC DNA]</scope>
    <source>
        <strain evidence="10">CCUG 61697</strain>
    </source>
</reference>
<feature type="domain" description="Alanine racemase C-terminal" evidence="8">
    <location>
        <begin position="252"/>
        <end position="383"/>
    </location>
</feature>
<dbReference type="EC" id="5.1.1.1" evidence="4 7"/>
<comment type="cofactor">
    <cofactor evidence="2 7">
        <name>pyridoxal 5'-phosphate</name>
        <dbReference type="ChEBI" id="CHEBI:597326"/>
    </cofactor>
</comment>
<dbReference type="InterPro" id="IPR009006">
    <property type="entry name" value="Ala_racemase/Decarboxylase_C"/>
</dbReference>
<keyword evidence="10" id="KW-1185">Reference proteome</keyword>
<keyword evidence="5 7" id="KW-0663">Pyridoxal phosphate</keyword>
<evidence type="ECO:0000256" key="2">
    <source>
        <dbReference type="ARBA" id="ARBA00001933"/>
    </source>
</evidence>
<protein>
    <recommendedName>
        <fullName evidence="4 7">Alanine racemase</fullName>
        <ecNumber evidence="4 7">5.1.1.1</ecNumber>
    </recommendedName>
</protein>
<dbReference type="PANTHER" id="PTHR30511:SF0">
    <property type="entry name" value="ALANINE RACEMASE, CATABOLIC-RELATED"/>
    <property type="match status" value="1"/>
</dbReference>
<evidence type="ECO:0000313" key="9">
    <source>
        <dbReference type="EMBL" id="MFD0987177.1"/>
    </source>
</evidence>
<evidence type="ECO:0000256" key="6">
    <source>
        <dbReference type="ARBA" id="ARBA00023235"/>
    </source>
</evidence>
<evidence type="ECO:0000313" key="10">
    <source>
        <dbReference type="Proteomes" id="UP001597102"/>
    </source>
</evidence>
<feature type="binding site" evidence="7">
    <location>
        <position position="151"/>
    </location>
    <ligand>
        <name>substrate</name>
    </ligand>
</feature>
<feature type="binding site" evidence="7">
    <location>
        <position position="326"/>
    </location>
    <ligand>
        <name>substrate</name>
    </ligand>
</feature>
<evidence type="ECO:0000256" key="1">
    <source>
        <dbReference type="ARBA" id="ARBA00000316"/>
    </source>
</evidence>
<dbReference type="InterPro" id="IPR011079">
    <property type="entry name" value="Ala_racemase_C"/>
</dbReference>
<dbReference type="InterPro" id="IPR020622">
    <property type="entry name" value="Ala_racemase_pyridoxalP-BS"/>
</dbReference>
<dbReference type="InterPro" id="IPR001608">
    <property type="entry name" value="Ala_racemase_N"/>
</dbReference>
<dbReference type="Gene3D" id="3.20.20.10">
    <property type="entry name" value="Alanine racemase"/>
    <property type="match status" value="1"/>
</dbReference>
<feature type="active site" description="Proton acceptor; specific for D-alanine" evidence="7">
    <location>
        <position position="53"/>
    </location>
</feature>
<dbReference type="PRINTS" id="PR00992">
    <property type="entry name" value="ALARACEMASE"/>
</dbReference>
<evidence type="ECO:0000256" key="7">
    <source>
        <dbReference type="HAMAP-Rule" id="MF_01201"/>
    </source>
</evidence>
<comment type="catalytic activity">
    <reaction evidence="1 7">
        <text>L-alanine = D-alanine</text>
        <dbReference type="Rhea" id="RHEA:20249"/>
        <dbReference type="ChEBI" id="CHEBI:57416"/>
        <dbReference type="ChEBI" id="CHEBI:57972"/>
        <dbReference type="EC" id="5.1.1.1"/>
    </reaction>
</comment>
<dbReference type="SMART" id="SM01005">
    <property type="entry name" value="Ala_racemase_C"/>
    <property type="match status" value="1"/>
</dbReference>
<comment type="pathway">
    <text evidence="7">Amino-acid biosynthesis; D-alanine biosynthesis; D-alanine from L-alanine: step 1/1.</text>
</comment>
<evidence type="ECO:0000256" key="5">
    <source>
        <dbReference type="ARBA" id="ARBA00022898"/>
    </source>
</evidence>
<dbReference type="SUPFAM" id="SSF51419">
    <property type="entry name" value="PLP-binding barrel"/>
    <property type="match status" value="1"/>
</dbReference>
<dbReference type="Pfam" id="PF01168">
    <property type="entry name" value="Ala_racemase_N"/>
    <property type="match status" value="1"/>
</dbReference>
<dbReference type="PANTHER" id="PTHR30511">
    <property type="entry name" value="ALANINE RACEMASE"/>
    <property type="match status" value="1"/>
</dbReference>
<dbReference type="RefSeq" id="WP_379088667.1">
    <property type="nucleotide sequence ID" value="NZ_JBHTJO010000001.1"/>
</dbReference>
<evidence type="ECO:0000256" key="3">
    <source>
        <dbReference type="ARBA" id="ARBA00007880"/>
    </source>
</evidence>
<proteinExistence type="inferred from homology"/>
<dbReference type="SUPFAM" id="SSF50621">
    <property type="entry name" value="Alanine racemase C-terminal domain-like"/>
    <property type="match status" value="1"/>
</dbReference>
<comment type="function">
    <text evidence="7">Catalyzes the interconversion of L-alanine and D-alanine. May also act on other amino acids.</text>
</comment>
<evidence type="ECO:0000259" key="8">
    <source>
        <dbReference type="SMART" id="SM01005"/>
    </source>
</evidence>
<keyword evidence="6 7" id="KW-0413">Isomerase</keyword>
<dbReference type="Proteomes" id="UP001597102">
    <property type="component" value="Unassembled WGS sequence"/>
</dbReference>
<accession>A0ABW3J9Y5</accession>
<dbReference type="InterPro" id="IPR000821">
    <property type="entry name" value="Ala_racemase"/>
</dbReference>
<dbReference type="InterPro" id="IPR029066">
    <property type="entry name" value="PLP-binding_barrel"/>
</dbReference>
<comment type="caution">
    <text evidence="9">The sequence shown here is derived from an EMBL/GenBank/DDBJ whole genome shotgun (WGS) entry which is preliminary data.</text>
</comment>
<feature type="active site" description="Proton acceptor; specific for L-alanine" evidence="7">
    <location>
        <position position="273"/>
    </location>
</feature>
<dbReference type="HAMAP" id="MF_01201">
    <property type="entry name" value="Ala_racemase"/>
    <property type="match status" value="1"/>
</dbReference>
<dbReference type="NCBIfam" id="TIGR00492">
    <property type="entry name" value="alr"/>
    <property type="match status" value="1"/>
</dbReference>
<organism evidence="9 10">
    <name type="scientific">Methyloligella solikamskensis</name>
    <dbReference type="NCBI Taxonomy" id="1177756"/>
    <lineage>
        <taxon>Bacteria</taxon>
        <taxon>Pseudomonadati</taxon>
        <taxon>Pseudomonadota</taxon>
        <taxon>Alphaproteobacteria</taxon>
        <taxon>Hyphomicrobiales</taxon>
        <taxon>Hyphomicrobiaceae</taxon>
        <taxon>Methyloligella</taxon>
    </lineage>
</organism>
<sequence length="387" mass="41522">MRDEAKTASPPALDIDDTAGAPGLITIDLDAVAANYRHLRDRVAPSECAAVIKADAYGLGMAKIGPVLWREGCRTFYVATIAEGRALRQLLPKATIYAFDGLMPGTADLFAELDIRPVLNSIEEIREWAAYCGKIGTPLPAGIHIDSGMNRLGLPEAELDAVAEDLSLLDAFTLSLVMSHLACSDVPKHPKNEAQRTRFDALRRRLPAAPASLSNSGGVMLGEAYHFDQVRPGIAIYGGQPAPDADHRFANVLTLESRILQVRTSPAGETIGYGATRHIDAPRRIATVAIGYADGISWVLSAGDGKSPLNAYLGPHPAPLMGRVSMDLITLDVTGIPEEYASRGALVQIIGPRVPLETIADYAQTVHYEILTNLCRRAPRRYVGGDA</sequence>
<dbReference type="GO" id="GO:0008784">
    <property type="term" value="F:alanine racemase activity"/>
    <property type="evidence" value="ECO:0007669"/>
    <property type="project" value="UniProtKB-EC"/>
</dbReference>
<comment type="similarity">
    <text evidence="3 7">Belongs to the alanine racemase family.</text>
</comment>
<dbReference type="CDD" id="cd00430">
    <property type="entry name" value="PLPDE_III_AR"/>
    <property type="match status" value="1"/>
</dbReference>
<dbReference type="Gene3D" id="2.40.37.10">
    <property type="entry name" value="Lyase, Ornithine Decarboxylase, Chain A, domain 1"/>
    <property type="match status" value="1"/>
</dbReference>
<name>A0ABW3J9Y5_9HYPH</name>
<evidence type="ECO:0000256" key="4">
    <source>
        <dbReference type="ARBA" id="ARBA00013089"/>
    </source>
</evidence>
<dbReference type="PROSITE" id="PS00395">
    <property type="entry name" value="ALANINE_RACEMASE"/>
    <property type="match status" value="1"/>
</dbReference>
<dbReference type="Pfam" id="PF00842">
    <property type="entry name" value="Ala_racemase_C"/>
    <property type="match status" value="1"/>
</dbReference>
<feature type="modified residue" description="N6-(pyridoxal phosphate)lysine" evidence="7">
    <location>
        <position position="53"/>
    </location>
</feature>